<dbReference type="EMBL" id="BMEC01000021">
    <property type="protein sequence ID" value="GGC54871.1"/>
    <property type="molecule type" value="Genomic_DNA"/>
</dbReference>
<evidence type="ECO:0000313" key="2">
    <source>
        <dbReference type="Proteomes" id="UP000636010"/>
    </source>
</evidence>
<keyword evidence="2" id="KW-1185">Reference proteome</keyword>
<reference evidence="2" key="1">
    <citation type="journal article" date="2019" name="Int. J. Syst. Evol. Microbiol.">
        <title>The Global Catalogue of Microorganisms (GCM) 10K type strain sequencing project: providing services to taxonomists for standard genome sequencing and annotation.</title>
        <authorList>
            <consortium name="The Broad Institute Genomics Platform"/>
            <consortium name="The Broad Institute Genome Sequencing Center for Infectious Disease"/>
            <person name="Wu L."/>
            <person name="Ma J."/>
        </authorList>
    </citation>
    <scope>NUCLEOTIDE SEQUENCE [LARGE SCALE GENOMIC DNA]</scope>
    <source>
        <strain evidence="2">CGMCC 1.10832</strain>
    </source>
</reference>
<dbReference type="Proteomes" id="UP000636010">
    <property type="component" value="Unassembled WGS sequence"/>
</dbReference>
<protein>
    <submittedName>
        <fullName evidence="1">Uncharacterized protein</fullName>
    </submittedName>
</protein>
<gene>
    <name evidence="1" type="ORF">GCM10011506_45680</name>
</gene>
<accession>A0ABQ1N5K9</accession>
<evidence type="ECO:0000313" key="1">
    <source>
        <dbReference type="EMBL" id="GGC54871.1"/>
    </source>
</evidence>
<name>A0ABQ1N5K9_9BACT</name>
<dbReference type="SUPFAM" id="SSF56399">
    <property type="entry name" value="ADP-ribosylation"/>
    <property type="match status" value="1"/>
</dbReference>
<dbReference type="RefSeq" id="WP_188467671.1">
    <property type="nucleotide sequence ID" value="NZ_BAABHU010000021.1"/>
</dbReference>
<dbReference type="Gene3D" id="3.90.176.10">
    <property type="entry name" value="Toxin ADP-ribosyltransferase, Chain A, domain 1"/>
    <property type="match status" value="1"/>
</dbReference>
<proteinExistence type="predicted"/>
<sequence length="219" mass="24905">MTNEEIQSIMNSTFSGLAIFCRDLALDENLISKYEKDQIIMERGFTDVSHRIGGMAKNCRYLVASSNGKDVSMLSPNPEFGHIMLQSNSFFKILDIQKENGKTQILLLNIPEEGVPIFSKSKINIEDQVIERAKEIFKESISSAPVSELQSNNWIERTSFPLGMNQEGVFFLEMVSNSSTNNDIVIKEEQKKDSSLSKKEKIETHQPIKKSFWNKLFGK</sequence>
<organism evidence="1 2">
    <name type="scientific">Marivirga lumbricoides</name>
    <dbReference type="NCBI Taxonomy" id="1046115"/>
    <lineage>
        <taxon>Bacteria</taxon>
        <taxon>Pseudomonadati</taxon>
        <taxon>Bacteroidota</taxon>
        <taxon>Cytophagia</taxon>
        <taxon>Cytophagales</taxon>
        <taxon>Marivirgaceae</taxon>
        <taxon>Marivirga</taxon>
    </lineage>
</organism>
<comment type="caution">
    <text evidence="1">The sequence shown here is derived from an EMBL/GenBank/DDBJ whole genome shotgun (WGS) entry which is preliminary data.</text>
</comment>